<evidence type="ECO:0000313" key="1">
    <source>
        <dbReference type="EMBL" id="MCE7009509.1"/>
    </source>
</evidence>
<proteinExistence type="predicted"/>
<dbReference type="RefSeq" id="WP_233734017.1">
    <property type="nucleotide sequence ID" value="NZ_JBHMDJ010000085.1"/>
</dbReference>
<protein>
    <submittedName>
        <fullName evidence="1">Uncharacterized protein</fullName>
    </submittedName>
</protein>
<name>A0ABS8ZP43_9PSEU</name>
<accession>A0ABS8ZP43</accession>
<keyword evidence="2" id="KW-1185">Reference proteome</keyword>
<reference evidence="1 2" key="1">
    <citation type="submission" date="2021-12" db="EMBL/GenBank/DDBJ databases">
        <title>Genome sequence of Kibdelosporangium philippinense ATCC 49844.</title>
        <authorList>
            <person name="Fedorov E.A."/>
            <person name="Omeragic M."/>
            <person name="Shalygina K.F."/>
            <person name="Maclea K.S."/>
        </authorList>
    </citation>
    <scope>NUCLEOTIDE SEQUENCE [LARGE SCALE GENOMIC DNA]</scope>
    <source>
        <strain evidence="1 2">ATCC 49844</strain>
    </source>
</reference>
<gene>
    <name evidence="1" type="ORF">LWC34_42885</name>
</gene>
<sequence length="57" mass="6964">MNRWRARFVRDRLKGLLDAPRSGRPPRSCRIGSRMLWWPRWCPRWAIDTHWSRASMA</sequence>
<organism evidence="1 2">
    <name type="scientific">Kibdelosporangium philippinense</name>
    <dbReference type="NCBI Taxonomy" id="211113"/>
    <lineage>
        <taxon>Bacteria</taxon>
        <taxon>Bacillati</taxon>
        <taxon>Actinomycetota</taxon>
        <taxon>Actinomycetes</taxon>
        <taxon>Pseudonocardiales</taxon>
        <taxon>Pseudonocardiaceae</taxon>
        <taxon>Kibdelosporangium</taxon>
    </lineage>
</organism>
<dbReference type="EMBL" id="JAJVCN010000004">
    <property type="protein sequence ID" value="MCE7009509.1"/>
    <property type="molecule type" value="Genomic_DNA"/>
</dbReference>
<dbReference type="Proteomes" id="UP001521150">
    <property type="component" value="Unassembled WGS sequence"/>
</dbReference>
<comment type="caution">
    <text evidence="1">The sequence shown here is derived from an EMBL/GenBank/DDBJ whole genome shotgun (WGS) entry which is preliminary data.</text>
</comment>
<evidence type="ECO:0000313" key="2">
    <source>
        <dbReference type="Proteomes" id="UP001521150"/>
    </source>
</evidence>